<dbReference type="AlphaFoldDB" id="A0A6J1DPB9"/>
<dbReference type="RefSeq" id="XP_022155427.1">
    <property type="nucleotide sequence ID" value="XM_022299735.1"/>
</dbReference>
<dbReference type="GeneID" id="111022574"/>
<gene>
    <name evidence="3" type="primary">LOC111022574</name>
</gene>
<sequence>MQICPLHNFKLFKIQKLITWKTHMVRAAYLSTCAGLSIVLEVRAWIEFDLDQAVKAELDGREVLAAREKEEFSAALEAASSTMKDELLRAHCGHSGGRGGGQGRAIEEGRGHVM</sequence>
<protein>
    <submittedName>
        <fullName evidence="3">Uncharacterized protein LOC111022574</fullName>
    </submittedName>
</protein>
<evidence type="ECO:0000313" key="2">
    <source>
        <dbReference type="Proteomes" id="UP000504603"/>
    </source>
</evidence>
<evidence type="ECO:0000256" key="1">
    <source>
        <dbReference type="SAM" id="MobiDB-lite"/>
    </source>
</evidence>
<accession>A0A6J1DPB9</accession>
<organism evidence="2 3">
    <name type="scientific">Momordica charantia</name>
    <name type="common">Bitter gourd</name>
    <name type="synonym">Balsam pear</name>
    <dbReference type="NCBI Taxonomy" id="3673"/>
    <lineage>
        <taxon>Eukaryota</taxon>
        <taxon>Viridiplantae</taxon>
        <taxon>Streptophyta</taxon>
        <taxon>Embryophyta</taxon>
        <taxon>Tracheophyta</taxon>
        <taxon>Spermatophyta</taxon>
        <taxon>Magnoliopsida</taxon>
        <taxon>eudicotyledons</taxon>
        <taxon>Gunneridae</taxon>
        <taxon>Pentapetalae</taxon>
        <taxon>rosids</taxon>
        <taxon>fabids</taxon>
        <taxon>Cucurbitales</taxon>
        <taxon>Cucurbitaceae</taxon>
        <taxon>Momordiceae</taxon>
        <taxon>Momordica</taxon>
    </lineage>
</organism>
<name>A0A6J1DPB9_MOMCH</name>
<proteinExistence type="predicted"/>
<reference evidence="3" key="1">
    <citation type="submission" date="2025-08" db="UniProtKB">
        <authorList>
            <consortium name="RefSeq"/>
        </authorList>
    </citation>
    <scope>IDENTIFICATION</scope>
    <source>
        <strain evidence="3">OHB3-1</strain>
    </source>
</reference>
<dbReference type="Proteomes" id="UP000504603">
    <property type="component" value="Unplaced"/>
</dbReference>
<feature type="region of interest" description="Disordered" evidence="1">
    <location>
        <begin position="95"/>
        <end position="114"/>
    </location>
</feature>
<keyword evidence="2" id="KW-1185">Reference proteome</keyword>
<dbReference type="KEGG" id="mcha:111022574"/>
<evidence type="ECO:0000313" key="3">
    <source>
        <dbReference type="RefSeq" id="XP_022155427.1"/>
    </source>
</evidence>
<feature type="compositionally biased region" description="Basic and acidic residues" evidence="1">
    <location>
        <begin position="105"/>
        <end position="114"/>
    </location>
</feature>